<dbReference type="InterPro" id="IPR050491">
    <property type="entry name" value="AmpC-like"/>
</dbReference>
<dbReference type="EMBL" id="AP018818">
    <property type="protein sequence ID" value="BBF71710.1"/>
    <property type="molecule type" value="Genomic_DNA"/>
</dbReference>
<reference evidence="2" key="1">
    <citation type="submission" date="2018-07" db="EMBL/GenBank/DDBJ databases">
        <title>Complete genome sequence of Sphingomonas bisphenolicum strain AO1, a bisphenol A degradative bacterium isolated from Japanese farm field.</title>
        <authorList>
            <person name="Murakami M."/>
            <person name="Koh M."/>
            <person name="Koba S."/>
            <person name="Matsumura Y."/>
        </authorList>
    </citation>
    <scope>NUCLEOTIDE SEQUENCE</scope>
    <source>
        <strain evidence="2">AO1</strain>
    </source>
</reference>
<dbReference type="SUPFAM" id="SSF56601">
    <property type="entry name" value="beta-lactamase/transpeptidase-like"/>
    <property type="match status" value="1"/>
</dbReference>
<dbReference type="RefSeq" id="WP_261937334.1">
    <property type="nucleotide sequence ID" value="NZ_AP018818.1"/>
</dbReference>
<evidence type="ECO:0000313" key="3">
    <source>
        <dbReference type="Proteomes" id="UP001059971"/>
    </source>
</evidence>
<dbReference type="PANTHER" id="PTHR46825">
    <property type="entry name" value="D-ALANYL-D-ALANINE-CARBOXYPEPTIDASE/ENDOPEPTIDASE AMPH"/>
    <property type="match status" value="1"/>
</dbReference>
<proteinExistence type="predicted"/>
<keyword evidence="3" id="KW-1185">Reference proteome</keyword>
<dbReference type="PANTHER" id="PTHR46825:SF9">
    <property type="entry name" value="BETA-LACTAMASE-RELATED DOMAIN-CONTAINING PROTEIN"/>
    <property type="match status" value="1"/>
</dbReference>
<organism evidence="2 3">
    <name type="scientific">Sphingomonas bisphenolicum</name>
    <dbReference type="NCBI Taxonomy" id="296544"/>
    <lineage>
        <taxon>Bacteria</taxon>
        <taxon>Pseudomonadati</taxon>
        <taxon>Pseudomonadota</taxon>
        <taxon>Alphaproteobacteria</taxon>
        <taxon>Sphingomonadales</taxon>
        <taxon>Sphingomonadaceae</taxon>
        <taxon>Sphingomonas</taxon>
    </lineage>
</organism>
<name>A0ABN5WI71_9SPHN</name>
<accession>A0ABN5WI71</accession>
<evidence type="ECO:0000259" key="1">
    <source>
        <dbReference type="Pfam" id="PF00144"/>
    </source>
</evidence>
<dbReference type="Gene3D" id="3.40.710.10">
    <property type="entry name" value="DD-peptidase/beta-lactamase superfamily"/>
    <property type="match status" value="1"/>
</dbReference>
<sequence>MMHLDHHDRRGWRLALGGAAALLLLAPSGNMALAKAPQASAPVSLDRSRIVGLPDFIDGIMAQQIAQREVAGAVITVVYRGKVVMTRGYGFADVDRGIPVDGQHTLFRPGSVSKLFTWAALMQQVEAGKVDLDVDVNRYLDYAIPPFEGKPIKVRDLFAHAVGMSDLSYAEGEWEKEEAYQSFLKTHIPQRLWAPGGEISYSNYGAALAGYIVERVSGEPFPDYVERHIFKPLGMTTSTFREPLTGANAAHMALGYAFADGRYKAKPYERYDKIMPAGSAAATAPDMARFMLAMLGNGALGAARILKPESVHFLESDSIANAPGLPGMAHGFMVAREAGPRLVGHGGNTMDFHSYLLLAPEADFGFFVSMTGGQGSYGARTELSDAIVGRLFPQAPATRWTQAGAAPPVGAYRVNRRDYAKPADPAGDLKLSIQGEHGLLVEAQGRKSYWEQIGPTLYEQVTGARAGGPYDRLLFYGAPDDLRLSFGSQPHVTYHLVPSTGK</sequence>
<dbReference type="InterPro" id="IPR012338">
    <property type="entry name" value="Beta-lactam/transpept-like"/>
</dbReference>
<feature type="domain" description="Beta-lactamase-related" evidence="1">
    <location>
        <begin position="58"/>
        <end position="377"/>
    </location>
</feature>
<gene>
    <name evidence="2" type="ORF">SBA_ch2_2430</name>
</gene>
<dbReference type="Pfam" id="PF00144">
    <property type="entry name" value="Beta-lactamase"/>
    <property type="match status" value="1"/>
</dbReference>
<evidence type="ECO:0000313" key="2">
    <source>
        <dbReference type="EMBL" id="BBF71710.1"/>
    </source>
</evidence>
<dbReference type="Proteomes" id="UP001059971">
    <property type="component" value="Chromosome 2"/>
</dbReference>
<protein>
    <recommendedName>
        <fullName evidence="1">Beta-lactamase-related domain-containing protein</fullName>
    </recommendedName>
</protein>
<dbReference type="InterPro" id="IPR001466">
    <property type="entry name" value="Beta-lactam-related"/>
</dbReference>